<dbReference type="PANTHER" id="PTHR33740">
    <property type="entry name" value="GPI-ANCHORED ADHESIN-LIKE PROTEIN"/>
    <property type="match status" value="1"/>
</dbReference>
<organism evidence="4 5">
    <name type="scientific">Platanthera guangdongensis</name>
    <dbReference type="NCBI Taxonomy" id="2320717"/>
    <lineage>
        <taxon>Eukaryota</taxon>
        <taxon>Viridiplantae</taxon>
        <taxon>Streptophyta</taxon>
        <taxon>Embryophyta</taxon>
        <taxon>Tracheophyta</taxon>
        <taxon>Spermatophyta</taxon>
        <taxon>Magnoliopsida</taxon>
        <taxon>Liliopsida</taxon>
        <taxon>Asparagales</taxon>
        <taxon>Orchidaceae</taxon>
        <taxon>Orchidoideae</taxon>
        <taxon>Orchideae</taxon>
        <taxon>Orchidinae</taxon>
        <taxon>Platanthera</taxon>
    </lineage>
</organism>
<keyword evidence="3" id="KW-0812">Transmembrane</keyword>
<comment type="caution">
    <text evidence="4">The sequence shown here is derived from an EMBL/GenBank/DDBJ whole genome shotgun (WGS) entry which is preliminary data.</text>
</comment>
<dbReference type="Proteomes" id="UP001412067">
    <property type="component" value="Unassembled WGS sequence"/>
</dbReference>
<dbReference type="EMBL" id="JBBWWR010000005">
    <property type="protein sequence ID" value="KAK8966967.1"/>
    <property type="molecule type" value="Genomic_DNA"/>
</dbReference>
<dbReference type="PANTHER" id="PTHR33740:SF3">
    <property type="entry name" value="GPI-ANCHORED ADHESIN-LIKE PROTEIN"/>
    <property type="match status" value="1"/>
</dbReference>
<keyword evidence="5" id="KW-1185">Reference proteome</keyword>
<feature type="coiled-coil region" evidence="1">
    <location>
        <begin position="740"/>
        <end position="781"/>
    </location>
</feature>
<evidence type="ECO:0000256" key="1">
    <source>
        <dbReference type="SAM" id="Coils"/>
    </source>
</evidence>
<evidence type="ECO:0000313" key="4">
    <source>
        <dbReference type="EMBL" id="KAK8966967.1"/>
    </source>
</evidence>
<feature type="region of interest" description="Disordered" evidence="2">
    <location>
        <begin position="49"/>
        <end position="87"/>
    </location>
</feature>
<reference evidence="4 5" key="1">
    <citation type="journal article" date="2022" name="Nat. Plants">
        <title>Genomes of leafy and leafless Platanthera orchids illuminate the evolution of mycoheterotrophy.</title>
        <authorList>
            <person name="Li M.H."/>
            <person name="Liu K.W."/>
            <person name="Li Z."/>
            <person name="Lu H.C."/>
            <person name="Ye Q.L."/>
            <person name="Zhang D."/>
            <person name="Wang J.Y."/>
            <person name="Li Y.F."/>
            <person name="Zhong Z.M."/>
            <person name="Liu X."/>
            <person name="Yu X."/>
            <person name="Liu D.K."/>
            <person name="Tu X.D."/>
            <person name="Liu B."/>
            <person name="Hao Y."/>
            <person name="Liao X.Y."/>
            <person name="Jiang Y.T."/>
            <person name="Sun W.H."/>
            <person name="Chen J."/>
            <person name="Chen Y.Q."/>
            <person name="Ai Y."/>
            <person name="Zhai J.W."/>
            <person name="Wu S.S."/>
            <person name="Zhou Z."/>
            <person name="Hsiao Y.Y."/>
            <person name="Wu W.L."/>
            <person name="Chen Y.Y."/>
            <person name="Lin Y.F."/>
            <person name="Hsu J.L."/>
            <person name="Li C.Y."/>
            <person name="Wang Z.W."/>
            <person name="Zhao X."/>
            <person name="Zhong W.Y."/>
            <person name="Ma X.K."/>
            <person name="Ma L."/>
            <person name="Huang J."/>
            <person name="Chen G.Z."/>
            <person name="Huang M.Z."/>
            <person name="Huang L."/>
            <person name="Peng D.H."/>
            <person name="Luo Y.B."/>
            <person name="Zou S.Q."/>
            <person name="Chen S.P."/>
            <person name="Lan S."/>
            <person name="Tsai W.C."/>
            <person name="Van de Peer Y."/>
            <person name="Liu Z.J."/>
        </authorList>
    </citation>
    <scope>NUCLEOTIDE SEQUENCE [LARGE SCALE GENOMIC DNA]</scope>
    <source>
        <strain evidence="4">Lor288</strain>
    </source>
</reference>
<evidence type="ECO:0000256" key="2">
    <source>
        <dbReference type="SAM" id="MobiDB-lite"/>
    </source>
</evidence>
<gene>
    <name evidence="4" type="ORF">KSP40_PGU012792</name>
</gene>
<accession>A0ABR2MSZ0</accession>
<evidence type="ECO:0000313" key="5">
    <source>
        <dbReference type="Proteomes" id="UP001412067"/>
    </source>
</evidence>
<keyword evidence="3" id="KW-0472">Membrane</keyword>
<keyword evidence="1" id="KW-0175">Coiled coil</keyword>
<name>A0ABR2MSZ0_9ASPA</name>
<sequence length="1019" mass="110928">MSSLANFSSPGSLQVRSIRRGRESPSAFIHIKFRASRRRIVLVSASLGSTSGGREGQSWSISSRSPDPFSGWSGTESEDGGNSAGKGGRGGMLGVGLAGIFLLGGVTFATLSLRSKTSRITSGVGQQMKPLTTEQEVLLTFDDQSAGIDKGENGTAAVSDDKESKIYNHYPDSLTGINKDPFLPLENCDVTEDKHDIVNQLGVTSAENFELTDESPGSMDSFSQALSEDDPQIDTNVNDASVPQAPNNVSPDEFYSNNAIDLVPGDQNTMDLQTAIFSSTPDSVLSHEENTRITDKVYSIPLNTLSTDYVTDQGNLSLEEIVKSNVPLDISSEYEDSTSESLTIRDTNKGSINYAGSRFRPQGAIEIVDFVSMGDDLQDGGFLHLSSEPVTLGKVENTSVNIVSTGIDPSSELGRNEAFMFPADSVNTKEYILDDTNSKAYSALLYSNHTRNDSNINTRHLTNKDSRFESILPQKSFSFTGIPAPSLVSSALEVPPGKVLVPALVDQVQSQALAALQVLKVIEASVQPGDLCTRREYARWLVSASSALSRNAASKLYPAMFIENVTELAFDDVTAEDPDFSSIQEAGIIYSKLSLSDTSNSSAQSRDSLLFSPESPLSRQDLVSWKMALERKRLPEVDKNLLYQISGFIDIDKIDAGAWPALLADISAGDQSIISLAFGYTRLFQPNKPVTKSQAAIALATGEAAEIVGEELTRIEAESLAETAVNAHTALVAQVEKDINASFEQELAKEREKIDALEKLAEEARQELERIRAEREEENDALLKGKVAVKSELELLSTLKSQVEQQIQELMGSNVEISFERERITKLREEIEGGNQSVIRLQYELEVERKALSMARTWAEEEAKKARELARALEEARERWANHGIKVVVDEDLQEDASAGITWVTAGTQAAVNETIIRGESLVEKLKAMASEIKHKSSIVIKSIIDKISGVIYALKRKASESSTHAGELRGKIVRNAGTSVENIKESASAMCSNVALRARRAIDDCKENVDKFSVKFKA</sequence>
<feature type="transmembrane region" description="Helical" evidence="3">
    <location>
        <begin position="92"/>
        <end position="113"/>
    </location>
</feature>
<protein>
    <submittedName>
        <fullName evidence="4">Uncharacterized protein</fullName>
    </submittedName>
</protein>
<feature type="coiled-coil region" evidence="1">
    <location>
        <begin position="856"/>
        <end position="883"/>
    </location>
</feature>
<keyword evidence="3" id="KW-1133">Transmembrane helix</keyword>
<proteinExistence type="predicted"/>
<evidence type="ECO:0000256" key="3">
    <source>
        <dbReference type="SAM" id="Phobius"/>
    </source>
</evidence>